<dbReference type="EMBL" id="FR905245">
    <property type="protein sequence ID" value="CDQ77591.1"/>
    <property type="molecule type" value="Genomic_DNA"/>
</dbReference>
<feature type="domain" description="Chemokine interleukin-8-like" evidence="3">
    <location>
        <begin position="23"/>
        <end position="75"/>
    </location>
</feature>
<name>A0A060XDP4_ONCMY</name>
<evidence type="ECO:0000256" key="1">
    <source>
        <dbReference type="ARBA" id="ARBA00022514"/>
    </source>
</evidence>
<dbReference type="GO" id="GO:0005615">
    <property type="term" value="C:extracellular space"/>
    <property type="evidence" value="ECO:0007669"/>
    <property type="project" value="UniProtKB-KW"/>
</dbReference>
<dbReference type="STRING" id="8022.A0A060XDP4"/>
<dbReference type="PaxDb" id="8022-A0A060XDP4"/>
<organism evidence="4 5">
    <name type="scientific">Oncorhynchus mykiss</name>
    <name type="common">Rainbow trout</name>
    <name type="synonym">Salmo gairdneri</name>
    <dbReference type="NCBI Taxonomy" id="8022"/>
    <lineage>
        <taxon>Eukaryota</taxon>
        <taxon>Metazoa</taxon>
        <taxon>Chordata</taxon>
        <taxon>Craniata</taxon>
        <taxon>Vertebrata</taxon>
        <taxon>Euteleostomi</taxon>
        <taxon>Actinopterygii</taxon>
        <taxon>Neopterygii</taxon>
        <taxon>Teleostei</taxon>
        <taxon>Protacanthopterygii</taxon>
        <taxon>Salmoniformes</taxon>
        <taxon>Salmonidae</taxon>
        <taxon>Salmoninae</taxon>
        <taxon>Oncorhynchus</taxon>
    </lineage>
</organism>
<evidence type="ECO:0000313" key="5">
    <source>
        <dbReference type="Proteomes" id="UP000193380"/>
    </source>
</evidence>
<proteinExistence type="predicted"/>
<dbReference type="InterPro" id="IPR001811">
    <property type="entry name" value="Chemokine_IL8-like_dom"/>
</dbReference>
<dbReference type="InterPro" id="IPR036048">
    <property type="entry name" value="Interleukin_8-like_sf"/>
</dbReference>
<dbReference type="AlphaFoldDB" id="A0A060XDP4"/>
<sequence length="98" mass="11095">MDLRVLAFVLCVTIYSIQGAIPKCCVGTSRNIPLSILMRVERYDVQHNHGACEIDAVVLHANGRKYCADPRVKKVLGVAMQIRKAQLMREKLNSIMRR</sequence>
<dbReference type="Gene3D" id="2.40.50.40">
    <property type="match status" value="1"/>
</dbReference>
<reference evidence="4" key="2">
    <citation type="submission" date="2014-03" db="EMBL/GenBank/DDBJ databases">
        <authorList>
            <person name="Genoscope - CEA"/>
        </authorList>
    </citation>
    <scope>NUCLEOTIDE SEQUENCE</scope>
</reference>
<dbReference type="GO" id="GO:0006955">
    <property type="term" value="P:immune response"/>
    <property type="evidence" value="ECO:0007669"/>
    <property type="project" value="InterPro"/>
</dbReference>
<feature type="signal peptide" evidence="2">
    <location>
        <begin position="1"/>
        <end position="19"/>
    </location>
</feature>
<protein>
    <recommendedName>
        <fullName evidence="3">Chemokine interleukin-8-like domain-containing protein</fullName>
    </recommendedName>
</protein>
<dbReference type="SUPFAM" id="SSF54117">
    <property type="entry name" value="Interleukin 8-like chemokines"/>
    <property type="match status" value="1"/>
</dbReference>
<dbReference type="Pfam" id="PF00048">
    <property type="entry name" value="IL8"/>
    <property type="match status" value="1"/>
</dbReference>
<dbReference type="Proteomes" id="UP000193380">
    <property type="component" value="Unassembled WGS sequence"/>
</dbReference>
<gene>
    <name evidence="4" type="ORF">GSONMT00020447001</name>
</gene>
<feature type="chain" id="PRO_5001590506" description="Chemokine interleukin-8-like domain-containing protein" evidence="2">
    <location>
        <begin position="20"/>
        <end position="98"/>
    </location>
</feature>
<reference evidence="4" key="1">
    <citation type="journal article" date="2014" name="Nat. Commun.">
        <title>The rainbow trout genome provides novel insights into evolution after whole-genome duplication in vertebrates.</title>
        <authorList>
            <person name="Berthelot C."/>
            <person name="Brunet F."/>
            <person name="Chalopin D."/>
            <person name="Juanchich A."/>
            <person name="Bernard M."/>
            <person name="Noel B."/>
            <person name="Bento P."/>
            <person name="Da Silva C."/>
            <person name="Labadie K."/>
            <person name="Alberti A."/>
            <person name="Aury J.M."/>
            <person name="Louis A."/>
            <person name="Dehais P."/>
            <person name="Bardou P."/>
            <person name="Montfort J."/>
            <person name="Klopp C."/>
            <person name="Cabau C."/>
            <person name="Gaspin C."/>
            <person name="Thorgaard G.H."/>
            <person name="Boussaha M."/>
            <person name="Quillet E."/>
            <person name="Guyomard R."/>
            <person name="Galiana D."/>
            <person name="Bobe J."/>
            <person name="Volff J.N."/>
            <person name="Genet C."/>
            <person name="Wincker P."/>
            <person name="Jaillon O."/>
            <person name="Roest Crollius H."/>
            <person name="Guiguen Y."/>
        </authorList>
    </citation>
    <scope>NUCLEOTIDE SEQUENCE [LARGE SCALE GENOMIC DNA]</scope>
</reference>
<dbReference type="GO" id="GO:0008009">
    <property type="term" value="F:chemokine activity"/>
    <property type="evidence" value="ECO:0007669"/>
    <property type="project" value="InterPro"/>
</dbReference>
<evidence type="ECO:0000313" key="4">
    <source>
        <dbReference type="EMBL" id="CDQ77591.1"/>
    </source>
</evidence>
<keyword evidence="1" id="KW-0202">Cytokine</keyword>
<evidence type="ECO:0000256" key="2">
    <source>
        <dbReference type="SAM" id="SignalP"/>
    </source>
</evidence>
<keyword evidence="2" id="KW-0732">Signal</keyword>
<evidence type="ECO:0000259" key="3">
    <source>
        <dbReference type="Pfam" id="PF00048"/>
    </source>
</evidence>
<accession>A0A060XDP4</accession>